<evidence type="ECO:0000313" key="2">
    <source>
        <dbReference type="EMBL" id="NGQ91658.1"/>
    </source>
</evidence>
<accession>A0A6M1TTL4</accession>
<dbReference type="NCBIfam" id="TIGR00229">
    <property type="entry name" value="sensory_box"/>
    <property type="match status" value="1"/>
</dbReference>
<reference evidence="2 3" key="1">
    <citation type="submission" date="2020-02" db="EMBL/GenBank/DDBJ databases">
        <title>Rhodobacter translucens sp. nov., a novel bacterium isolated from activated sludge.</title>
        <authorList>
            <person name="Liu J."/>
        </authorList>
    </citation>
    <scope>NUCLEOTIDE SEQUENCE [LARGE SCALE GENOMIC DNA]</scope>
    <source>
        <strain evidence="2 3">HX-7-19</strain>
    </source>
</reference>
<dbReference type="PRINTS" id="PR01590">
    <property type="entry name" value="HTHFIS"/>
</dbReference>
<dbReference type="GO" id="GO:0043565">
    <property type="term" value="F:sequence-specific DNA binding"/>
    <property type="evidence" value="ECO:0007669"/>
    <property type="project" value="InterPro"/>
</dbReference>
<dbReference type="NCBIfam" id="TIGR02040">
    <property type="entry name" value="PpsR-CrtJ"/>
    <property type="match status" value="1"/>
</dbReference>
<dbReference type="InterPro" id="IPR002197">
    <property type="entry name" value="HTH_Fis"/>
</dbReference>
<evidence type="ECO:0000313" key="3">
    <source>
        <dbReference type="Proteomes" id="UP000474758"/>
    </source>
</evidence>
<comment type="caution">
    <text evidence="2">The sequence shown here is derived from an EMBL/GenBank/DDBJ whole genome shotgun (WGS) entry which is preliminary data.</text>
</comment>
<dbReference type="SUPFAM" id="SSF46689">
    <property type="entry name" value="Homeodomain-like"/>
    <property type="match status" value="1"/>
</dbReference>
<dbReference type="Proteomes" id="UP000474758">
    <property type="component" value="Unassembled WGS sequence"/>
</dbReference>
<dbReference type="EMBL" id="JAALFE010000011">
    <property type="protein sequence ID" value="NGQ91658.1"/>
    <property type="molecule type" value="Genomic_DNA"/>
</dbReference>
<dbReference type="Pfam" id="PF13188">
    <property type="entry name" value="PAS_8"/>
    <property type="match status" value="1"/>
</dbReference>
<dbReference type="SUPFAM" id="SSF55785">
    <property type="entry name" value="PYP-like sensor domain (PAS domain)"/>
    <property type="match status" value="2"/>
</dbReference>
<sequence>MLNGGKLPLIAPDLLSEILATASDIALLVSPSRRIISVLVNPHHRSFGQLTDWEGSNLRDVLTDESLRKLDARLAGMQGARHGDTAVELNHADQSNWEFPVRYSLHRIGADDSILMLGRDLRPIAEVQQQLVQAQLALERDYETQREMDTRYRVLMEVIRDPVVMVSMSSGRITDINPAAAQLLGGSRSDLIGAAMAQEFEGRRRGEFLESLANLAVAESALPVELTARRSQKRLFLSPTVFRAAGERILLCQMDMTKGGPASQDELGDNLSRLYHEGVDGIVFADGEGNIRAANEAFLNLTDTANMAAVRGRSLTDFLARGAVDLRVLLDNVKRTGQLRLYATRLTTDFMGQIAVEISATWLNDRPNPVLVLVVRDASRAETLRRPAFGQPDDGVRNVMELVGSSTLKDIVAETTDVIEKMCIETALELTRNNRVAAAEMLSLSRQSLYVKLRKYGLLNKDGE</sequence>
<dbReference type="AlphaFoldDB" id="A0A6M1TTL4"/>
<dbReference type="Pfam" id="PF02954">
    <property type="entry name" value="HTH_8"/>
    <property type="match status" value="1"/>
</dbReference>
<dbReference type="RefSeq" id="WP_165050680.1">
    <property type="nucleotide sequence ID" value="NZ_JAALFE010000011.1"/>
</dbReference>
<dbReference type="InterPro" id="IPR011785">
    <property type="entry name" value="Tscrpt_reg_PpsR-CrtJ"/>
</dbReference>
<dbReference type="Pfam" id="PF13426">
    <property type="entry name" value="PAS_9"/>
    <property type="match status" value="1"/>
</dbReference>
<dbReference type="InterPro" id="IPR009057">
    <property type="entry name" value="Homeodomain-like_sf"/>
</dbReference>
<dbReference type="CDD" id="cd00130">
    <property type="entry name" value="PAS"/>
    <property type="match status" value="2"/>
</dbReference>
<dbReference type="Gene3D" id="1.20.5.430">
    <property type="match status" value="1"/>
</dbReference>
<proteinExistence type="predicted"/>
<dbReference type="SMART" id="SM00091">
    <property type="entry name" value="PAS"/>
    <property type="match status" value="2"/>
</dbReference>
<dbReference type="InterPro" id="IPR000014">
    <property type="entry name" value="PAS"/>
</dbReference>
<protein>
    <submittedName>
        <fullName evidence="2">Transcriptional regulator PpsR</fullName>
    </submittedName>
</protein>
<feature type="domain" description="PAS" evidence="1">
    <location>
        <begin position="148"/>
        <end position="200"/>
    </location>
</feature>
<dbReference type="PROSITE" id="PS50112">
    <property type="entry name" value="PAS"/>
    <property type="match status" value="1"/>
</dbReference>
<evidence type="ECO:0000259" key="1">
    <source>
        <dbReference type="PROSITE" id="PS50112"/>
    </source>
</evidence>
<gene>
    <name evidence="2" type="primary">ppsR</name>
    <name evidence="2" type="ORF">G5V65_12190</name>
</gene>
<name>A0A6M1TTL4_9RHOB</name>
<dbReference type="Gene3D" id="3.30.450.20">
    <property type="entry name" value="PAS domain"/>
    <property type="match status" value="3"/>
</dbReference>
<dbReference type="Gene3D" id="1.10.10.60">
    <property type="entry name" value="Homeodomain-like"/>
    <property type="match status" value="1"/>
</dbReference>
<keyword evidence="3" id="KW-1185">Reference proteome</keyword>
<dbReference type="InterPro" id="IPR035965">
    <property type="entry name" value="PAS-like_dom_sf"/>
</dbReference>
<organism evidence="2 3">
    <name type="scientific">Paragemmobacter kunshanensis</name>
    <dbReference type="NCBI Taxonomy" id="2583234"/>
    <lineage>
        <taxon>Bacteria</taxon>
        <taxon>Pseudomonadati</taxon>
        <taxon>Pseudomonadota</taxon>
        <taxon>Alphaproteobacteria</taxon>
        <taxon>Rhodobacterales</taxon>
        <taxon>Paracoccaceae</taxon>
        <taxon>Paragemmobacter</taxon>
    </lineage>
</organism>
<dbReference type="GO" id="GO:0006355">
    <property type="term" value="P:regulation of DNA-templated transcription"/>
    <property type="evidence" value="ECO:0007669"/>
    <property type="project" value="InterPro"/>
</dbReference>